<organism evidence="2 3">
    <name type="scientific">Streblomastix strix</name>
    <dbReference type="NCBI Taxonomy" id="222440"/>
    <lineage>
        <taxon>Eukaryota</taxon>
        <taxon>Metamonada</taxon>
        <taxon>Preaxostyla</taxon>
        <taxon>Oxymonadida</taxon>
        <taxon>Streblomastigidae</taxon>
        <taxon>Streblomastix</taxon>
    </lineage>
</organism>
<gene>
    <name evidence="2" type="ORF">EZS28_007662</name>
</gene>
<evidence type="ECO:0000256" key="1">
    <source>
        <dbReference type="SAM" id="MobiDB-lite"/>
    </source>
</evidence>
<name>A0A5J4WPA3_9EUKA</name>
<feature type="compositionally biased region" description="Basic and acidic residues" evidence="1">
    <location>
        <begin position="583"/>
        <end position="592"/>
    </location>
</feature>
<evidence type="ECO:0000313" key="3">
    <source>
        <dbReference type="Proteomes" id="UP000324800"/>
    </source>
</evidence>
<proteinExistence type="predicted"/>
<accession>A0A5J4WPA3</accession>
<dbReference type="AlphaFoldDB" id="A0A5J4WPA3"/>
<protein>
    <submittedName>
        <fullName evidence="2">Uncharacterized protein</fullName>
    </submittedName>
</protein>
<evidence type="ECO:0000313" key="2">
    <source>
        <dbReference type="EMBL" id="KAA6396810.1"/>
    </source>
</evidence>
<feature type="compositionally biased region" description="Polar residues" evidence="1">
    <location>
        <begin position="537"/>
        <end position="550"/>
    </location>
</feature>
<dbReference type="EMBL" id="SNRW01001334">
    <property type="protein sequence ID" value="KAA6396810.1"/>
    <property type="molecule type" value="Genomic_DNA"/>
</dbReference>
<comment type="caution">
    <text evidence="2">The sequence shown here is derived from an EMBL/GenBank/DDBJ whole genome shotgun (WGS) entry which is preliminary data.</text>
</comment>
<sequence>MNSQLLRGQSQDKQEIKKKYNINKYKEEKRTTAQVEPEEAIQKLAEEQPRNIYHSRPNLEDMKFIIDKIWATVAIRKRGDDFIFSSDNFIRLWALITQNAEDDIEIVLEEPLMRFHSCMGKTYKKKDLIHVTDVLIKNVSVSVIDNVGIYIDRDYTLLKFNGQTVGITTAKSGVLHTGDYVVGITKIMGNRRQSNLYMVRICSASYGAGITCRQSMAKSKLWNRTGKIQVGYWGIAKVIDIALIVSPLALPSILTILKLNLPQLQTSPAVAAFNKQIISAVTIGGGSALPVAQRFISLNGMSINTPQCRFPATMLSSGETQTDPQAVKNPSQNVELQLDYTLIMPLSLIDQKVQGLEGQFTELKLTTTYIASEFASIFIVQFTQQVQTIEQVADPLAASGARDTNSNGFFLENINFWFEDTWGVKHAAQWIDPTLHKVLSTVAHPVGMIHRAIGGALGSGASLAGAVDRLQELARQQHFRGYYLLNTDITSLPDSADGDFVISAESGTVWMYSNDLNNSGDIVPDQETPANDATPLVDSTTGAAGVSNEQSRGDHQHPLQISSVLPQPDTVEREAGTPATYTRSDHTHHENLSNDTPIKHSGSGTAGTSNIYASAQHQHPFNTDPTVANVPLVNITAAANGTSDYYCRNDHVHPQQLTFTGLLTSTMFIKNGAQATDVLQANGDSKPISDIAGDRFVKISGQFGQSITGKLNQSDSTESFDDLDINQYTTKYTIQGAFVKKRGKSLQEIQGVLRHSGDDEESEDGEDY</sequence>
<dbReference type="Proteomes" id="UP000324800">
    <property type="component" value="Unassembled WGS sequence"/>
</dbReference>
<reference evidence="2 3" key="1">
    <citation type="submission" date="2019-03" db="EMBL/GenBank/DDBJ databases">
        <title>Single cell metagenomics reveals metabolic interactions within the superorganism composed of flagellate Streblomastix strix and complex community of Bacteroidetes bacteria on its surface.</title>
        <authorList>
            <person name="Treitli S.C."/>
            <person name="Kolisko M."/>
            <person name="Husnik F."/>
            <person name="Keeling P."/>
            <person name="Hampl V."/>
        </authorList>
    </citation>
    <scope>NUCLEOTIDE SEQUENCE [LARGE SCALE GENOMIC DNA]</scope>
    <source>
        <strain evidence="2">ST1C</strain>
    </source>
</reference>
<feature type="region of interest" description="Disordered" evidence="1">
    <location>
        <begin position="520"/>
        <end position="609"/>
    </location>
</feature>